<accession>B0CXK1</accession>
<dbReference type="OrthoDB" id="3254002at2759"/>
<feature type="region of interest" description="Disordered" evidence="3">
    <location>
        <begin position="124"/>
        <end position="149"/>
    </location>
</feature>
<dbReference type="InParanoid" id="B0CXK1"/>
<evidence type="ECO:0000313" key="6">
    <source>
        <dbReference type="Proteomes" id="UP000001194"/>
    </source>
</evidence>
<evidence type="ECO:0000256" key="2">
    <source>
        <dbReference type="SAM" id="Coils"/>
    </source>
</evidence>
<reference evidence="5 6" key="1">
    <citation type="journal article" date="2008" name="Nature">
        <title>The genome of Laccaria bicolor provides insights into mycorrhizal symbiosis.</title>
        <authorList>
            <person name="Martin F."/>
            <person name="Aerts A."/>
            <person name="Ahren D."/>
            <person name="Brun A."/>
            <person name="Danchin E.G.J."/>
            <person name="Duchaussoy F."/>
            <person name="Gibon J."/>
            <person name="Kohler A."/>
            <person name="Lindquist E."/>
            <person name="Pereda V."/>
            <person name="Salamov A."/>
            <person name="Shapiro H.J."/>
            <person name="Wuyts J."/>
            <person name="Blaudez D."/>
            <person name="Buee M."/>
            <person name="Brokstein P."/>
            <person name="Canbaeck B."/>
            <person name="Cohen D."/>
            <person name="Courty P.E."/>
            <person name="Coutinho P.M."/>
            <person name="Delaruelle C."/>
            <person name="Detter J.C."/>
            <person name="Deveau A."/>
            <person name="DiFazio S."/>
            <person name="Duplessis S."/>
            <person name="Fraissinet-Tachet L."/>
            <person name="Lucic E."/>
            <person name="Frey-Klett P."/>
            <person name="Fourrey C."/>
            <person name="Feussner I."/>
            <person name="Gay G."/>
            <person name="Grimwood J."/>
            <person name="Hoegger P.J."/>
            <person name="Jain P."/>
            <person name="Kilaru S."/>
            <person name="Labbe J."/>
            <person name="Lin Y.C."/>
            <person name="Legue V."/>
            <person name="Le Tacon F."/>
            <person name="Marmeisse R."/>
            <person name="Melayah D."/>
            <person name="Montanini B."/>
            <person name="Muratet M."/>
            <person name="Nehls U."/>
            <person name="Niculita-Hirzel H."/>
            <person name="Oudot-Le Secq M.P."/>
            <person name="Peter M."/>
            <person name="Quesneville H."/>
            <person name="Rajashekar B."/>
            <person name="Reich M."/>
            <person name="Rouhier N."/>
            <person name="Schmutz J."/>
            <person name="Yin T."/>
            <person name="Chalot M."/>
            <person name="Henrissat B."/>
            <person name="Kuees U."/>
            <person name="Lucas S."/>
            <person name="Van de Peer Y."/>
            <person name="Podila G.K."/>
            <person name="Polle A."/>
            <person name="Pukkila P.J."/>
            <person name="Richardson P.M."/>
            <person name="Rouze P."/>
            <person name="Sanders I.R."/>
            <person name="Stajich J.E."/>
            <person name="Tunlid A."/>
            <person name="Tuskan G."/>
            <person name="Grigoriev I.V."/>
        </authorList>
    </citation>
    <scope>NUCLEOTIDE SEQUENCE [LARGE SCALE GENOMIC DNA]</scope>
    <source>
        <strain evidence="6">S238N-H82 / ATCC MYA-4686</strain>
    </source>
</reference>
<dbReference type="PANTHER" id="PTHR48125:SF12">
    <property type="entry name" value="AT HOOK TRANSCRIPTION FACTOR FAMILY-RELATED"/>
    <property type="match status" value="1"/>
</dbReference>
<feature type="coiled-coil region" evidence="2">
    <location>
        <begin position="7"/>
        <end position="62"/>
    </location>
</feature>
<feature type="compositionally biased region" description="Acidic residues" evidence="3">
    <location>
        <begin position="1138"/>
        <end position="1147"/>
    </location>
</feature>
<feature type="compositionally biased region" description="Low complexity" evidence="3">
    <location>
        <begin position="497"/>
        <end position="511"/>
    </location>
</feature>
<keyword evidence="6" id="KW-1185">Reference proteome</keyword>
<dbReference type="PROSITE" id="PS00028">
    <property type="entry name" value="ZINC_FINGER_C2H2_1"/>
    <property type="match status" value="2"/>
</dbReference>
<feature type="region of interest" description="Disordered" evidence="3">
    <location>
        <begin position="854"/>
        <end position="900"/>
    </location>
</feature>
<keyword evidence="2" id="KW-0175">Coiled coil</keyword>
<feature type="region of interest" description="Disordered" evidence="3">
    <location>
        <begin position="741"/>
        <end position="790"/>
    </location>
</feature>
<dbReference type="InterPro" id="IPR013087">
    <property type="entry name" value="Znf_C2H2_type"/>
</dbReference>
<sequence length="1186" mass="129651">MLDTEEYHARKAQIAALKAQLDQWEERIDQKKQNYEAFMQQLEDKVRQGDEAKRMLEAVKQQEQGMIIVPPATQSSPFSNFQASAPQFVNVPSSSRIEEVSQYEYASSNPHAPTQGYQHEPAWTQATTSRSGASSVTQSSQRNQAANQSHFLHPDQWSTQSTVHLGHPQYHGHGENNKQPHRQRIHQTQPHQLANPFPLSQGVHGVQVSPQEIHSRAQAQPKALSQAALSLQFHASAIGNTSSAAYRPAHVRHNESSSLAGALGERKGIAPATRVASTASTRQSIRTVVPSNPAPEGSVIHKLPPPANTNHRVAPLPSTINTALQSGSEPTSQQVVDREGSRGMTISIQQDALPPSTLFAPKTGATPTSASESARAYFAPLHSNQRSLLERDIHNCQVELHPGTFRILSMSPYLRIFKDALSATSIVFPGHDKLPYSLSVNDFISLLRGNSPLQTPQKLSPHQWPMSLPERKQIFTPATNPPSIPVTPNNLAPGNKESVVPVAPSSSEVSVTPHTSRPLPSGGSLRSPAHADKRTLARDVMFALGKRGRESSSLLSLGVDREVKRHATEQKVQGATVVALPTSQAGRVDGLTSSPSSTTLRPRGSENIEVINNPQALLPPNKLWEGTEVNEATVSLKTPIAVIPTGTTQPISENDSTSTAQAVQPSIPLIAAAQTQDLVDHSSTSTRTLLVAGPSISSARKVLVDIPLTQQKSMAEPSTVTPSASTVGDLSIASTLPARKPLVDLPSPARNAFSDHGVELSSSPPPKKDDPLFLPSPSSSPTPGYANVANDDDALPIVLSGDAHESTVDTTESTTIDNKKQIDTKDKQRKQPFYILIPPAPEYLIRFRAKQAKKERQATRASQTYRTNRDRTQTQSLAPSTPGEDFDFTFDSQGRTTHDEEEREAMHLACSRVQEAPCKWGGCDVVMNSVEGLVIHVKSHFPDSNHTKPKPYTCLWRNCGRRCRVEENHVEMHHALSFLKCAYEGCEDAFRSSAKLLKHIQAEHKNDKPRPPRWPTAPILEGPLPPAPPVLPSYMVLSRKVQQASIPDDRHARLGPWVLRNIAGVETQRPNKQKAARSTRRRIRDGVLDQEVIKTYEYLTRRSTRYSSSLSEPVDMPLEKLDSAAISEMLSEGLSLWDNEEEEESEEGTQVSTPPPVSIGLTEDIKAEGLDVTIEHLHNNAAEGTL</sequence>
<dbReference type="Gene3D" id="3.30.160.60">
    <property type="entry name" value="Classic Zinc Finger"/>
    <property type="match status" value="1"/>
</dbReference>
<dbReference type="SMART" id="SM00355">
    <property type="entry name" value="ZnF_C2H2"/>
    <property type="match status" value="3"/>
</dbReference>
<dbReference type="Proteomes" id="UP000001194">
    <property type="component" value="Unassembled WGS sequence"/>
</dbReference>
<dbReference type="AlphaFoldDB" id="B0CXK1"/>
<protein>
    <submittedName>
        <fullName evidence="5">Predicted protein</fullName>
    </submittedName>
</protein>
<feature type="region of interest" description="Disordered" evidence="3">
    <location>
        <begin position="803"/>
        <end position="825"/>
    </location>
</feature>
<dbReference type="PANTHER" id="PTHR48125">
    <property type="entry name" value="LP07818P1"/>
    <property type="match status" value="1"/>
</dbReference>
<feature type="compositionally biased region" description="Low complexity" evidence="3">
    <location>
        <begin position="772"/>
        <end position="783"/>
    </location>
</feature>
<evidence type="ECO:0000259" key="4">
    <source>
        <dbReference type="PROSITE" id="PS50157"/>
    </source>
</evidence>
<feature type="region of interest" description="Disordered" evidence="3">
    <location>
        <begin position="1137"/>
        <end position="1160"/>
    </location>
</feature>
<dbReference type="PROSITE" id="PS50157">
    <property type="entry name" value="ZINC_FINGER_C2H2_2"/>
    <property type="match status" value="1"/>
</dbReference>
<dbReference type="KEGG" id="lbc:LACBIDRAFT_311512"/>
<dbReference type="GO" id="GO:0008270">
    <property type="term" value="F:zinc ion binding"/>
    <property type="evidence" value="ECO:0007669"/>
    <property type="project" value="UniProtKB-KW"/>
</dbReference>
<feature type="compositionally biased region" description="Polar residues" evidence="3">
    <location>
        <begin position="275"/>
        <end position="290"/>
    </location>
</feature>
<keyword evidence="1" id="KW-0862">Zinc</keyword>
<evidence type="ECO:0000256" key="3">
    <source>
        <dbReference type="SAM" id="MobiDB-lite"/>
    </source>
</evidence>
<name>B0CXK1_LACBS</name>
<feature type="compositionally biased region" description="Low complexity" evidence="3">
    <location>
        <begin position="138"/>
        <end position="149"/>
    </location>
</feature>
<dbReference type="GeneID" id="6072301"/>
<feature type="domain" description="C2H2-type" evidence="4">
    <location>
        <begin position="979"/>
        <end position="1009"/>
    </location>
</feature>
<feature type="region of interest" description="Disordered" evidence="3">
    <location>
        <begin position="271"/>
        <end position="306"/>
    </location>
</feature>
<feature type="compositionally biased region" description="Polar residues" evidence="3">
    <location>
        <begin position="124"/>
        <end position="137"/>
    </location>
</feature>
<keyword evidence="1" id="KW-0863">Zinc-finger</keyword>
<organism evidence="6">
    <name type="scientific">Laccaria bicolor (strain S238N-H82 / ATCC MYA-4686)</name>
    <name type="common">Bicoloured deceiver</name>
    <name type="synonym">Laccaria laccata var. bicolor</name>
    <dbReference type="NCBI Taxonomy" id="486041"/>
    <lineage>
        <taxon>Eukaryota</taxon>
        <taxon>Fungi</taxon>
        <taxon>Dikarya</taxon>
        <taxon>Basidiomycota</taxon>
        <taxon>Agaricomycotina</taxon>
        <taxon>Agaricomycetes</taxon>
        <taxon>Agaricomycetidae</taxon>
        <taxon>Agaricales</taxon>
        <taxon>Agaricineae</taxon>
        <taxon>Hydnangiaceae</taxon>
        <taxon>Laccaria</taxon>
    </lineage>
</organism>
<feature type="region of interest" description="Disordered" evidence="3">
    <location>
        <begin position="162"/>
        <end position="220"/>
    </location>
</feature>
<keyword evidence="1" id="KW-0479">Metal-binding</keyword>
<proteinExistence type="predicted"/>
<evidence type="ECO:0000313" key="5">
    <source>
        <dbReference type="EMBL" id="EDR12275.1"/>
    </source>
</evidence>
<dbReference type="HOGENOM" id="CLU_272377_0_0_1"/>
<dbReference type="RefSeq" id="XP_001876539.1">
    <property type="nucleotide sequence ID" value="XM_001876504.1"/>
</dbReference>
<evidence type="ECO:0000256" key="1">
    <source>
        <dbReference type="PROSITE-ProRule" id="PRU00042"/>
    </source>
</evidence>
<feature type="region of interest" description="Disordered" evidence="3">
    <location>
        <begin position="474"/>
        <end position="532"/>
    </location>
</feature>
<gene>
    <name evidence="5" type="ORF">LACBIDRAFT_311512</name>
</gene>
<dbReference type="EMBL" id="DS547094">
    <property type="protein sequence ID" value="EDR12275.1"/>
    <property type="molecule type" value="Genomic_DNA"/>
</dbReference>